<dbReference type="InterPro" id="IPR013106">
    <property type="entry name" value="Ig_V-set"/>
</dbReference>
<evidence type="ECO:0000259" key="4">
    <source>
        <dbReference type="PROSITE" id="PS50835"/>
    </source>
</evidence>
<feature type="domain" description="Ig-like" evidence="4">
    <location>
        <begin position="1"/>
        <end position="114"/>
    </location>
</feature>
<evidence type="ECO:0000313" key="5">
    <source>
        <dbReference type="Ensembl" id="ENSOMEP00000021153.1"/>
    </source>
</evidence>
<dbReference type="InterPro" id="IPR007110">
    <property type="entry name" value="Ig-like_dom"/>
</dbReference>
<dbReference type="OMA" id="ILAGVEW"/>
<dbReference type="GO" id="GO:0005102">
    <property type="term" value="F:signaling receptor binding"/>
    <property type="evidence" value="ECO:0007669"/>
    <property type="project" value="TreeGrafter"/>
</dbReference>
<dbReference type="InterPro" id="IPR013783">
    <property type="entry name" value="Ig-like_fold"/>
</dbReference>
<dbReference type="GO" id="GO:0009897">
    <property type="term" value="C:external side of plasma membrane"/>
    <property type="evidence" value="ECO:0007669"/>
    <property type="project" value="TreeGrafter"/>
</dbReference>
<evidence type="ECO:0000256" key="3">
    <source>
        <dbReference type="ARBA" id="ARBA00023319"/>
    </source>
</evidence>
<keyword evidence="2" id="KW-0472">Membrane</keyword>
<keyword evidence="3" id="KW-0393">Immunoglobulin domain</keyword>
<dbReference type="AlphaFoldDB" id="A0A3B3CTJ4"/>
<keyword evidence="6" id="KW-1185">Reference proteome</keyword>
<name>A0A3B3CTJ4_ORYME</name>
<dbReference type="Pfam" id="PF07686">
    <property type="entry name" value="V-set"/>
    <property type="match status" value="1"/>
</dbReference>
<dbReference type="InterPro" id="IPR050504">
    <property type="entry name" value="IgSF_BTN/MOG"/>
</dbReference>
<protein>
    <recommendedName>
        <fullName evidence="4">Ig-like domain-containing protein</fullName>
    </recommendedName>
</protein>
<dbReference type="InterPro" id="IPR036179">
    <property type="entry name" value="Ig-like_dom_sf"/>
</dbReference>
<evidence type="ECO:0000313" key="6">
    <source>
        <dbReference type="Proteomes" id="UP000261560"/>
    </source>
</evidence>
<dbReference type="Proteomes" id="UP000261560">
    <property type="component" value="Unplaced"/>
</dbReference>
<reference evidence="5" key="2">
    <citation type="submission" date="2025-09" db="UniProtKB">
        <authorList>
            <consortium name="Ensembl"/>
        </authorList>
    </citation>
    <scope>IDENTIFICATION</scope>
</reference>
<dbReference type="PANTHER" id="PTHR24100:SF151">
    <property type="entry name" value="ICOS LIGAND"/>
    <property type="match status" value="1"/>
</dbReference>
<dbReference type="Gene3D" id="2.60.40.10">
    <property type="entry name" value="Immunoglobulins"/>
    <property type="match status" value="1"/>
</dbReference>
<dbReference type="SUPFAM" id="SSF48726">
    <property type="entry name" value="Immunoglobulin"/>
    <property type="match status" value="1"/>
</dbReference>
<proteinExistence type="predicted"/>
<dbReference type="InterPro" id="IPR003599">
    <property type="entry name" value="Ig_sub"/>
</dbReference>
<evidence type="ECO:0000256" key="1">
    <source>
        <dbReference type="ARBA" id="ARBA00004370"/>
    </source>
</evidence>
<evidence type="ECO:0000256" key="2">
    <source>
        <dbReference type="ARBA" id="ARBA00023136"/>
    </source>
</evidence>
<comment type="subcellular location">
    <subcellularLocation>
        <location evidence="1">Membrane</location>
    </subcellularLocation>
</comment>
<dbReference type="PANTHER" id="PTHR24100">
    <property type="entry name" value="BUTYROPHILIN"/>
    <property type="match status" value="1"/>
</dbReference>
<organism evidence="5 6">
    <name type="scientific">Oryzias melastigma</name>
    <name type="common">Marine medaka</name>
    <dbReference type="NCBI Taxonomy" id="30732"/>
    <lineage>
        <taxon>Eukaryota</taxon>
        <taxon>Metazoa</taxon>
        <taxon>Chordata</taxon>
        <taxon>Craniata</taxon>
        <taxon>Vertebrata</taxon>
        <taxon>Euteleostomi</taxon>
        <taxon>Actinopterygii</taxon>
        <taxon>Neopterygii</taxon>
        <taxon>Teleostei</taxon>
        <taxon>Neoteleostei</taxon>
        <taxon>Acanthomorphata</taxon>
        <taxon>Ovalentaria</taxon>
        <taxon>Atherinomorphae</taxon>
        <taxon>Beloniformes</taxon>
        <taxon>Adrianichthyidae</taxon>
        <taxon>Oryziinae</taxon>
        <taxon>Oryzias</taxon>
    </lineage>
</organism>
<dbReference type="GeneTree" id="ENSGT01030000234777"/>
<dbReference type="SMART" id="SM00409">
    <property type="entry name" value="IG"/>
    <property type="match status" value="1"/>
</dbReference>
<dbReference type="PaxDb" id="30732-ENSOMEP00000021153"/>
<accession>A0A3B3CTJ4</accession>
<dbReference type="PROSITE" id="PS50835">
    <property type="entry name" value="IG_LIKE"/>
    <property type="match status" value="1"/>
</dbReference>
<dbReference type="GO" id="GO:0001817">
    <property type="term" value="P:regulation of cytokine production"/>
    <property type="evidence" value="ECO:0007669"/>
    <property type="project" value="TreeGrafter"/>
</dbReference>
<dbReference type="Ensembl" id="ENSOMET00000030763.1">
    <property type="protein sequence ID" value="ENSOMEP00000021153.1"/>
    <property type="gene ID" value="ENSOMEG00000023041.1"/>
</dbReference>
<reference evidence="5" key="1">
    <citation type="submission" date="2025-08" db="UniProtKB">
        <authorList>
            <consortium name="Ensembl"/>
        </authorList>
    </citation>
    <scope>IDENTIFICATION</scope>
</reference>
<sequence length="134" mass="15660">TGTDQRGWCLKIRAESGENVTLTCRDTNINQDLAFEWNRTDLQEGEYVFVYRNRGVNSDDQHESFKNRVILKDPQMKDGDLSVVLKNLKTKDSGTYQCRVLRENDHLRDMSLISTIHLLVFKLKLWRFQPPAQS</sequence>
<dbReference type="GO" id="GO:0050852">
    <property type="term" value="P:T cell receptor signaling pathway"/>
    <property type="evidence" value="ECO:0007669"/>
    <property type="project" value="TreeGrafter"/>
</dbReference>